<dbReference type="EMBL" id="OU015566">
    <property type="protein sequence ID" value="CAG5104665.1"/>
    <property type="molecule type" value="Genomic_DNA"/>
</dbReference>
<evidence type="ECO:0000313" key="2">
    <source>
        <dbReference type="Proteomes" id="UP001158576"/>
    </source>
</evidence>
<organism evidence="1 2">
    <name type="scientific">Oikopleura dioica</name>
    <name type="common">Tunicate</name>
    <dbReference type="NCBI Taxonomy" id="34765"/>
    <lineage>
        <taxon>Eukaryota</taxon>
        <taxon>Metazoa</taxon>
        <taxon>Chordata</taxon>
        <taxon>Tunicata</taxon>
        <taxon>Appendicularia</taxon>
        <taxon>Copelata</taxon>
        <taxon>Oikopleuridae</taxon>
        <taxon>Oikopleura</taxon>
    </lineage>
</organism>
<proteinExistence type="predicted"/>
<keyword evidence="2" id="KW-1185">Reference proteome</keyword>
<name>A0ABN7SU86_OIKDI</name>
<sequence>MPKSIKDLAPIPGCLRMPVKMTLRRVLVPDASNSTVLRLFTDEKTTWYIQIDDIAVHLTPDIKIWHGCMSKSQDCDVWKIERRVEKTDQFKTMIIFESCPKTKRYKIEELMKFVYQSGAIFSNTETRDLGYLDLQDKKKAIEMTKNEPDGNFLAPPRASEKSTIYLDIPSNDYYYILPPKEN</sequence>
<dbReference type="Proteomes" id="UP001158576">
    <property type="component" value="Chromosome 1"/>
</dbReference>
<accession>A0ABN7SU86</accession>
<evidence type="ECO:0000313" key="1">
    <source>
        <dbReference type="EMBL" id="CAG5104665.1"/>
    </source>
</evidence>
<protein>
    <submittedName>
        <fullName evidence="1">Oidioi.mRNA.OKI2018_I69.chr1.g1433.t1.cds</fullName>
    </submittedName>
</protein>
<gene>
    <name evidence="1" type="ORF">OKIOD_LOCUS10198</name>
</gene>
<reference evidence="1 2" key="1">
    <citation type="submission" date="2021-04" db="EMBL/GenBank/DDBJ databases">
        <authorList>
            <person name="Bliznina A."/>
        </authorList>
    </citation>
    <scope>NUCLEOTIDE SEQUENCE [LARGE SCALE GENOMIC DNA]</scope>
</reference>